<dbReference type="Pfam" id="PF13456">
    <property type="entry name" value="RVT_3"/>
    <property type="match status" value="1"/>
</dbReference>
<dbReference type="SUPFAM" id="SSF53098">
    <property type="entry name" value="Ribonuclease H-like"/>
    <property type="match status" value="1"/>
</dbReference>
<keyword evidence="2" id="KW-1185">Reference proteome</keyword>
<dbReference type="InterPro" id="IPR044730">
    <property type="entry name" value="RNase_H-like_dom_plant"/>
</dbReference>
<dbReference type="InterPro" id="IPR012337">
    <property type="entry name" value="RNaseH-like_sf"/>
</dbReference>
<dbReference type="InterPro" id="IPR036397">
    <property type="entry name" value="RNaseH_sf"/>
</dbReference>
<organism evidence="1 2">
    <name type="scientific">Hibiscus sabdariffa</name>
    <name type="common">roselle</name>
    <dbReference type="NCBI Taxonomy" id="183260"/>
    <lineage>
        <taxon>Eukaryota</taxon>
        <taxon>Viridiplantae</taxon>
        <taxon>Streptophyta</taxon>
        <taxon>Embryophyta</taxon>
        <taxon>Tracheophyta</taxon>
        <taxon>Spermatophyta</taxon>
        <taxon>Magnoliopsida</taxon>
        <taxon>eudicotyledons</taxon>
        <taxon>Gunneridae</taxon>
        <taxon>Pentapetalae</taxon>
        <taxon>rosids</taxon>
        <taxon>malvids</taxon>
        <taxon>Malvales</taxon>
        <taxon>Malvaceae</taxon>
        <taxon>Malvoideae</taxon>
        <taxon>Hibiscus</taxon>
    </lineage>
</organism>
<reference evidence="1 2" key="1">
    <citation type="journal article" date="2024" name="G3 (Bethesda)">
        <title>Genome assembly of Hibiscus sabdariffa L. provides insights into metabolisms of medicinal natural products.</title>
        <authorList>
            <person name="Kim T."/>
        </authorList>
    </citation>
    <scope>NUCLEOTIDE SEQUENCE [LARGE SCALE GENOMIC DNA]</scope>
    <source>
        <strain evidence="1">TK-2024</strain>
        <tissue evidence="1">Old leaves</tissue>
    </source>
</reference>
<proteinExistence type="predicted"/>
<dbReference type="EMBL" id="JBBPBM010000307">
    <property type="protein sequence ID" value="KAK8497481.1"/>
    <property type="molecule type" value="Genomic_DNA"/>
</dbReference>
<protein>
    <submittedName>
        <fullName evidence="1">Uncharacterized protein</fullName>
    </submittedName>
</protein>
<dbReference type="Gene3D" id="3.30.420.10">
    <property type="entry name" value="Ribonuclease H-like superfamily/Ribonuclease H"/>
    <property type="match status" value="1"/>
</dbReference>
<sequence length="100" mass="11304">MDFGMFEENKVETDSLEAYQLVTDPTVTSRGSMLLAFIVELASRNWEIRFQHVRRDSNVLADRMVKMASDLIVHRFFDSPLDCSGLVVEEEAVMDGVSAS</sequence>
<accession>A0ABR2AVA9</accession>
<gene>
    <name evidence="1" type="ORF">V6N12_017999</name>
</gene>
<evidence type="ECO:0000313" key="1">
    <source>
        <dbReference type="EMBL" id="KAK8497481.1"/>
    </source>
</evidence>
<dbReference type="Proteomes" id="UP001472677">
    <property type="component" value="Unassembled WGS sequence"/>
</dbReference>
<name>A0ABR2AVA9_9ROSI</name>
<comment type="caution">
    <text evidence="1">The sequence shown here is derived from an EMBL/GenBank/DDBJ whole genome shotgun (WGS) entry which is preliminary data.</text>
</comment>
<dbReference type="InterPro" id="IPR002156">
    <property type="entry name" value="RNaseH_domain"/>
</dbReference>
<dbReference type="CDD" id="cd06222">
    <property type="entry name" value="RNase_H_like"/>
    <property type="match status" value="1"/>
</dbReference>
<evidence type="ECO:0000313" key="2">
    <source>
        <dbReference type="Proteomes" id="UP001472677"/>
    </source>
</evidence>